<dbReference type="SUPFAM" id="SSF53254">
    <property type="entry name" value="Phosphoglycerate mutase-like"/>
    <property type="match status" value="1"/>
</dbReference>
<dbReference type="InterPro" id="IPR051710">
    <property type="entry name" value="Phosphatase_SH3-domain"/>
</dbReference>
<dbReference type="EMBL" id="KE126554">
    <property type="protein sequence ID" value="EPB66081.1"/>
    <property type="molecule type" value="Genomic_DNA"/>
</dbReference>
<evidence type="ECO:0000313" key="2">
    <source>
        <dbReference type="Proteomes" id="UP000054495"/>
    </source>
</evidence>
<sequence>MLVEHGMHLREKGKEDLIIENRSLRMSLRPLSRLSFGFIFLQFSLLCTVLAEANSLPEAPTPIRPTRGCPLSPYATYLSQDQQETLHELVTEARQQGADESTVKLHIDKYISKVLPPQKYAEFRDAFERFEANRREKRSTEEKKIPKKVFDLVDQYSGSVDTDYSKFYKDNPGVMTCSYWPRATGKKQAGRMIVIMRSAERVDRIFGPDWIHTEAPNGYLTPTDLNIPHNTAAKKLLYGKAYEDNPPITAFGKYCAQLSARALCNRGIQPELVVCSPTLRSIQTGDALARFLKTKIAIEPGLLEPLSWYRSGDKPLPEFHLDLLTKLYPIDESYSPVMNMDTIHKLYDKETEAQGVSRADFVLRSLSGEQRKNTLVVVGHAITLAAAVTLAFPQGEHKATSASSGSATAITSFDWHMSVDMLEGEVVDQVNLGIRFPPGSIVALTQVNKGPPYLYQLSPNIVPPLSYGEFYSNRPVLQT</sequence>
<dbReference type="Proteomes" id="UP000054495">
    <property type="component" value="Unassembled WGS sequence"/>
</dbReference>
<name>A0A0D6L8V2_9BILA</name>
<gene>
    <name evidence="1" type="ORF">ANCCEY_14828</name>
</gene>
<evidence type="ECO:0000313" key="1">
    <source>
        <dbReference type="EMBL" id="EPB66081.1"/>
    </source>
</evidence>
<reference evidence="1 2" key="1">
    <citation type="submission" date="2013-05" db="EMBL/GenBank/DDBJ databases">
        <title>Draft genome of the parasitic nematode Anyclostoma ceylanicum.</title>
        <authorList>
            <person name="Mitreva M."/>
        </authorList>
    </citation>
    <scope>NUCLEOTIDE SEQUENCE [LARGE SCALE GENOMIC DNA]</scope>
</reference>
<dbReference type="Gene3D" id="3.40.50.1240">
    <property type="entry name" value="Phosphoglycerate mutase-like"/>
    <property type="match status" value="1"/>
</dbReference>
<dbReference type="PANTHER" id="PTHR16469:SF26">
    <property type="entry name" value="PHOSPHOGLYCERATE MUTASE FAMILY PROTEIN"/>
    <property type="match status" value="1"/>
</dbReference>
<protein>
    <submittedName>
        <fullName evidence="1">Phosphoglycerate mutase family protein</fullName>
    </submittedName>
</protein>
<dbReference type="PANTHER" id="PTHR16469">
    <property type="entry name" value="UBIQUITIN-ASSOCIATED AND SH3 DOMAIN-CONTAINING BA-RELATED"/>
    <property type="match status" value="1"/>
</dbReference>
<accession>A0A0D6L8V2</accession>
<dbReference type="Pfam" id="PF00300">
    <property type="entry name" value="His_Phos_1"/>
    <property type="match status" value="1"/>
</dbReference>
<dbReference type="InterPro" id="IPR013078">
    <property type="entry name" value="His_Pase_superF_clade-1"/>
</dbReference>
<dbReference type="GO" id="GO:0016791">
    <property type="term" value="F:phosphatase activity"/>
    <property type="evidence" value="ECO:0007669"/>
    <property type="project" value="UniProtKB-ARBA"/>
</dbReference>
<dbReference type="AlphaFoldDB" id="A0A0D6L8V2"/>
<organism evidence="1 2">
    <name type="scientific">Ancylostoma ceylanicum</name>
    <dbReference type="NCBI Taxonomy" id="53326"/>
    <lineage>
        <taxon>Eukaryota</taxon>
        <taxon>Metazoa</taxon>
        <taxon>Ecdysozoa</taxon>
        <taxon>Nematoda</taxon>
        <taxon>Chromadorea</taxon>
        <taxon>Rhabditida</taxon>
        <taxon>Rhabditina</taxon>
        <taxon>Rhabditomorpha</taxon>
        <taxon>Strongyloidea</taxon>
        <taxon>Ancylostomatidae</taxon>
        <taxon>Ancylostomatinae</taxon>
        <taxon>Ancylostoma</taxon>
    </lineage>
</organism>
<keyword evidence="2" id="KW-1185">Reference proteome</keyword>
<proteinExistence type="predicted"/>
<dbReference type="InterPro" id="IPR029033">
    <property type="entry name" value="His_PPase_superfam"/>
</dbReference>